<name>A0ABN3T2P5_9ACTN</name>
<sequence length="234" mass="25540">MDDVQLALGANGLVLLVVTRDKDTPAAILERAHEFANGDDLVIHPPFTGAPRIIRWMRPAEHSDDCLACYGADGLHYQAARPNQGDAFLAVLIPCSVLERTGSTEHPPPPLEERVTIWQTTGFQANSDGWQAAHLDDSAPRGFYLRHVPGWLVQEATEFDRAIGAAASKTRIVAAYARGAELVPVDEAEDAFWMLVPPGTDEELLEVAYASEHEPRPSKVVTRLVPRHPSLGAL</sequence>
<accession>A0ABN3T2P5</accession>
<gene>
    <name evidence="1" type="ORF">GCM10010412_082490</name>
</gene>
<keyword evidence="2" id="KW-1185">Reference proteome</keyword>
<protein>
    <submittedName>
        <fullName evidence="1">Uncharacterized protein</fullName>
    </submittedName>
</protein>
<proteinExistence type="predicted"/>
<dbReference type="RefSeq" id="WP_346154486.1">
    <property type="nucleotide sequence ID" value="NZ_BAAATE010000034.1"/>
</dbReference>
<reference evidence="1 2" key="1">
    <citation type="journal article" date="2019" name="Int. J. Syst. Evol. Microbiol.">
        <title>The Global Catalogue of Microorganisms (GCM) 10K type strain sequencing project: providing services to taxonomists for standard genome sequencing and annotation.</title>
        <authorList>
            <consortium name="The Broad Institute Genomics Platform"/>
            <consortium name="The Broad Institute Genome Sequencing Center for Infectious Disease"/>
            <person name="Wu L."/>
            <person name="Ma J."/>
        </authorList>
    </citation>
    <scope>NUCLEOTIDE SEQUENCE [LARGE SCALE GENOMIC DNA]</scope>
    <source>
        <strain evidence="1 2">JCM 6835</strain>
    </source>
</reference>
<organism evidence="1 2">
    <name type="scientific">Nonomuraea recticatena</name>
    <dbReference type="NCBI Taxonomy" id="46178"/>
    <lineage>
        <taxon>Bacteria</taxon>
        <taxon>Bacillati</taxon>
        <taxon>Actinomycetota</taxon>
        <taxon>Actinomycetes</taxon>
        <taxon>Streptosporangiales</taxon>
        <taxon>Streptosporangiaceae</taxon>
        <taxon>Nonomuraea</taxon>
    </lineage>
</organism>
<comment type="caution">
    <text evidence="1">The sequence shown here is derived from an EMBL/GenBank/DDBJ whole genome shotgun (WGS) entry which is preliminary data.</text>
</comment>
<evidence type="ECO:0000313" key="1">
    <source>
        <dbReference type="EMBL" id="GAA2691907.1"/>
    </source>
</evidence>
<evidence type="ECO:0000313" key="2">
    <source>
        <dbReference type="Proteomes" id="UP001501666"/>
    </source>
</evidence>
<dbReference type="Proteomes" id="UP001501666">
    <property type="component" value="Unassembled WGS sequence"/>
</dbReference>
<dbReference type="EMBL" id="BAAATE010000034">
    <property type="protein sequence ID" value="GAA2691907.1"/>
    <property type="molecule type" value="Genomic_DNA"/>
</dbReference>